<reference evidence="2" key="1">
    <citation type="submission" date="2018-05" db="EMBL/GenBank/DDBJ databases">
        <authorList>
            <person name="Lanie J.A."/>
            <person name="Ng W.-L."/>
            <person name="Kazmierczak K.M."/>
            <person name="Andrzejewski T.M."/>
            <person name="Davidsen T.M."/>
            <person name="Wayne K.J."/>
            <person name="Tettelin H."/>
            <person name="Glass J.I."/>
            <person name="Rusch D."/>
            <person name="Podicherti R."/>
            <person name="Tsui H.-C.T."/>
            <person name="Winkler M.E."/>
        </authorList>
    </citation>
    <scope>NUCLEOTIDE SEQUENCE</scope>
</reference>
<evidence type="ECO:0000313" key="2">
    <source>
        <dbReference type="EMBL" id="SVD64828.1"/>
    </source>
</evidence>
<sequence length="37" mass="3822">MPQEAVPVVVPAGTSEGVIPDRLPTGSRFDGRDRSAG</sequence>
<proteinExistence type="predicted"/>
<protein>
    <submittedName>
        <fullName evidence="2">Uncharacterized protein</fullName>
    </submittedName>
</protein>
<organism evidence="2">
    <name type="scientific">marine metagenome</name>
    <dbReference type="NCBI Taxonomy" id="408172"/>
    <lineage>
        <taxon>unclassified sequences</taxon>
        <taxon>metagenomes</taxon>
        <taxon>ecological metagenomes</taxon>
    </lineage>
</organism>
<feature type="region of interest" description="Disordered" evidence="1">
    <location>
        <begin position="1"/>
        <end position="37"/>
    </location>
</feature>
<dbReference type="AlphaFoldDB" id="A0A382X371"/>
<gene>
    <name evidence="2" type="ORF">METZ01_LOCUS417682</name>
</gene>
<dbReference type="EMBL" id="UINC01164140">
    <property type="protein sequence ID" value="SVD64828.1"/>
    <property type="molecule type" value="Genomic_DNA"/>
</dbReference>
<evidence type="ECO:0000256" key="1">
    <source>
        <dbReference type="SAM" id="MobiDB-lite"/>
    </source>
</evidence>
<name>A0A382X371_9ZZZZ</name>
<accession>A0A382X371</accession>